<evidence type="ECO:0000256" key="6">
    <source>
        <dbReference type="ARBA" id="ARBA00022777"/>
    </source>
</evidence>
<feature type="domain" description="Histidine kinase" evidence="9">
    <location>
        <begin position="126"/>
        <end position="343"/>
    </location>
</feature>
<dbReference type="GO" id="GO:0004721">
    <property type="term" value="F:phosphoprotein phosphatase activity"/>
    <property type="evidence" value="ECO:0007669"/>
    <property type="project" value="TreeGrafter"/>
</dbReference>
<dbReference type="PROSITE" id="PS50109">
    <property type="entry name" value="HIS_KIN"/>
    <property type="match status" value="1"/>
</dbReference>
<evidence type="ECO:0000256" key="5">
    <source>
        <dbReference type="ARBA" id="ARBA00022679"/>
    </source>
</evidence>
<dbReference type="CDD" id="cd06225">
    <property type="entry name" value="HAMP"/>
    <property type="match status" value="1"/>
</dbReference>
<evidence type="ECO:0000256" key="1">
    <source>
        <dbReference type="ARBA" id="ARBA00000085"/>
    </source>
</evidence>
<dbReference type="PANTHER" id="PTHR45453:SF1">
    <property type="entry name" value="PHOSPHATE REGULON SENSOR PROTEIN PHOR"/>
    <property type="match status" value="1"/>
</dbReference>
<dbReference type="Gene3D" id="3.30.565.10">
    <property type="entry name" value="Histidine kinase-like ATPase, C-terminal domain"/>
    <property type="match status" value="1"/>
</dbReference>
<keyword evidence="5" id="KW-0808">Transferase</keyword>
<feature type="transmembrane region" description="Helical" evidence="8">
    <location>
        <begin position="37"/>
        <end position="57"/>
    </location>
</feature>
<dbReference type="AlphaFoldDB" id="A0A1L7GYF4"/>
<evidence type="ECO:0000259" key="9">
    <source>
        <dbReference type="PROSITE" id="PS50109"/>
    </source>
</evidence>
<feature type="transmembrane region" description="Helical" evidence="8">
    <location>
        <begin position="5"/>
        <end position="25"/>
    </location>
</feature>
<keyword evidence="7" id="KW-0902">Two-component regulatory system</keyword>
<dbReference type="EC" id="2.7.13.3" evidence="3"/>
<dbReference type="InterPro" id="IPR003660">
    <property type="entry name" value="HAMP_dom"/>
</dbReference>
<geneLocation type="plasmid" evidence="12">
    <name>psnu175-3</name>
</geneLocation>
<dbReference type="SMART" id="SM00304">
    <property type="entry name" value="HAMP"/>
    <property type="match status" value="1"/>
</dbReference>
<dbReference type="Pfam" id="PF00512">
    <property type="entry name" value="HisKA"/>
    <property type="match status" value="1"/>
</dbReference>
<evidence type="ECO:0000256" key="8">
    <source>
        <dbReference type="SAM" id="Phobius"/>
    </source>
</evidence>
<evidence type="ECO:0000313" key="11">
    <source>
        <dbReference type="EMBL" id="APU46997.1"/>
    </source>
</evidence>
<dbReference type="InterPro" id="IPR036890">
    <property type="entry name" value="HATPase_C_sf"/>
</dbReference>
<dbReference type="InterPro" id="IPR036097">
    <property type="entry name" value="HisK_dim/P_sf"/>
</dbReference>
<keyword evidence="8" id="KW-0472">Membrane</keyword>
<dbReference type="SUPFAM" id="SSF55874">
    <property type="entry name" value="ATPase domain of HSP90 chaperone/DNA topoisomerase II/histidine kinase"/>
    <property type="match status" value="1"/>
</dbReference>
<keyword evidence="6 11" id="KW-0418">Kinase</keyword>
<reference evidence="11 12" key="1">
    <citation type="submission" date="2016-12" db="EMBL/GenBank/DDBJ databases">
        <title>Complete Genome Sequence of Lactobacillus fermentum Strain SNUV175, a Probiotic for Treatment of Bacterial Vaginosis.</title>
        <authorList>
            <person name="Lee S."/>
            <person name="You H.J."/>
            <person name="Kwon B."/>
            <person name="Ko G."/>
        </authorList>
    </citation>
    <scope>NUCLEOTIDE SEQUENCE [LARGE SCALE GENOMIC DNA]</scope>
    <source>
        <strain evidence="11 12">SNUV175</strain>
        <plasmid evidence="12">psnu175-3</plasmid>
    </source>
</reference>
<dbReference type="PANTHER" id="PTHR45453">
    <property type="entry name" value="PHOSPHATE REGULON SENSOR PROTEIN PHOR"/>
    <property type="match status" value="1"/>
</dbReference>
<dbReference type="PROSITE" id="PS50885">
    <property type="entry name" value="HAMP"/>
    <property type="match status" value="1"/>
</dbReference>
<proteinExistence type="predicted"/>
<evidence type="ECO:0000256" key="2">
    <source>
        <dbReference type="ARBA" id="ARBA00004370"/>
    </source>
</evidence>
<dbReference type="PRINTS" id="PR00344">
    <property type="entry name" value="BCTRLSENSOR"/>
</dbReference>
<dbReference type="Gene3D" id="6.10.340.10">
    <property type="match status" value="1"/>
</dbReference>
<keyword evidence="8" id="KW-1133">Transmembrane helix</keyword>
<dbReference type="SUPFAM" id="SSF47384">
    <property type="entry name" value="Homodimeric domain of signal transducing histidine kinase"/>
    <property type="match status" value="1"/>
</dbReference>
<dbReference type="EMBL" id="CP019032">
    <property type="protein sequence ID" value="APU46997.1"/>
    <property type="molecule type" value="Genomic_DNA"/>
</dbReference>
<comment type="subcellular location">
    <subcellularLocation>
        <location evidence="2">Membrane</location>
    </subcellularLocation>
</comment>
<evidence type="ECO:0000256" key="7">
    <source>
        <dbReference type="ARBA" id="ARBA00023012"/>
    </source>
</evidence>
<evidence type="ECO:0000259" key="10">
    <source>
        <dbReference type="PROSITE" id="PS50885"/>
    </source>
</evidence>
<organism evidence="11 12">
    <name type="scientific">Limosilactobacillus fermentum</name>
    <name type="common">Lactobacillus fermentum</name>
    <dbReference type="NCBI Taxonomy" id="1613"/>
    <lineage>
        <taxon>Bacteria</taxon>
        <taxon>Bacillati</taxon>
        <taxon>Bacillota</taxon>
        <taxon>Bacilli</taxon>
        <taxon>Lactobacillales</taxon>
        <taxon>Lactobacillaceae</taxon>
        <taxon>Limosilactobacillus</taxon>
    </lineage>
</organism>
<dbReference type="SMART" id="SM00387">
    <property type="entry name" value="HATPase_c"/>
    <property type="match status" value="1"/>
</dbReference>
<dbReference type="InterPro" id="IPR003661">
    <property type="entry name" value="HisK_dim/P_dom"/>
</dbReference>
<evidence type="ECO:0000256" key="3">
    <source>
        <dbReference type="ARBA" id="ARBA00012438"/>
    </source>
</evidence>
<dbReference type="InterPro" id="IPR050351">
    <property type="entry name" value="BphY/WalK/GraS-like"/>
</dbReference>
<sequence>MKLKYLLIVGYIISVLITIAAVFWAVNKMVIAQSSGFLIILITLCASFLGIMVNIILMRPTIKSLERLRKQAKDISKNNFNTIDEMVAPSEFKELSQDFNVMSAKLKETFKSLKDSENEKDEIIAQLSHDIKTPITSIKATIEGILDGIIAPEEISDYLGTIDRQTDRLNNLVEELSYLSLNQVNKVETEQETIFLDQLLIETMSEFQLTLEREKRKVAIDVTPTGAKIVSDRDKLSRIVYNLINNAFKYSPEGTPLKVSARFEGNEVTINVTDSGLGISTEELQNIFRRLYRVEGSRNMNTGGHGLGLYIAQELAHQLNGEVRVKSEYGVGSTFSLVLKTNN</sequence>
<dbReference type="OrthoDB" id="335833at2"/>
<dbReference type="CDD" id="cd00082">
    <property type="entry name" value="HisKA"/>
    <property type="match status" value="1"/>
</dbReference>
<keyword evidence="4" id="KW-0597">Phosphoprotein</keyword>
<dbReference type="RefSeq" id="WP_075667779.1">
    <property type="nucleotide sequence ID" value="NZ_CP019032.1"/>
</dbReference>
<protein>
    <recommendedName>
        <fullName evidence="3">histidine kinase</fullName>
        <ecNumber evidence="3">2.7.13.3</ecNumber>
    </recommendedName>
</protein>
<dbReference type="Gene3D" id="1.10.287.130">
    <property type="match status" value="1"/>
</dbReference>
<feature type="domain" description="HAMP" evidence="10">
    <location>
        <begin position="59"/>
        <end position="111"/>
    </location>
</feature>
<evidence type="ECO:0000313" key="12">
    <source>
        <dbReference type="Proteomes" id="UP000185427"/>
    </source>
</evidence>
<dbReference type="InterPro" id="IPR003594">
    <property type="entry name" value="HATPase_dom"/>
</dbReference>
<name>A0A1L7GYF4_LIMFE</name>
<dbReference type="InterPro" id="IPR005467">
    <property type="entry name" value="His_kinase_dom"/>
</dbReference>
<dbReference type="GO" id="GO:0016036">
    <property type="term" value="P:cellular response to phosphate starvation"/>
    <property type="evidence" value="ECO:0007669"/>
    <property type="project" value="TreeGrafter"/>
</dbReference>
<dbReference type="InterPro" id="IPR004358">
    <property type="entry name" value="Sig_transdc_His_kin-like_C"/>
</dbReference>
<comment type="catalytic activity">
    <reaction evidence="1">
        <text>ATP + protein L-histidine = ADP + protein N-phospho-L-histidine.</text>
        <dbReference type="EC" id="2.7.13.3"/>
    </reaction>
</comment>
<dbReference type="Pfam" id="PF00672">
    <property type="entry name" value="HAMP"/>
    <property type="match status" value="1"/>
</dbReference>
<gene>
    <name evidence="11" type="ORF">BUW47_11245</name>
</gene>
<keyword evidence="8" id="KW-0812">Transmembrane</keyword>
<dbReference type="Pfam" id="PF02518">
    <property type="entry name" value="HATPase_c"/>
    <property type="match status" value="1"/>
</dbReference>
<evidence type="ECO:0000256" key="4">
    <source>
        <dbReference type="ARBA" id="ARBA00022553"/>
    </source>
</evidence>
<dbReference type="Proteomes" id="UP000185427">
    <property type="component" value="Plasmid pSNU175-3"/>
</dbReference>
<keyword evidence="11" id="KW-0614">Plasmid</keyword>
<dbReference type="GO" id="GO:0000155">
    <property type="term" value="F:phosphorelay sensor kinase activity"/>
    <property type="evidence" value="ECO:0007669"/>
    <property type="project" value="InterPro"/>
</dbReference>
<dbReference type="GO" id="GO:0005886">
    <property type="term" value="C:plasma membrane"/>
    <property type="evidence" value="ECO:0007669"/>
    <property type="project" value="TreeGrafter"/>
</dbReference>
<dbReference type="SMART" id="SM00388">
    <property type="entry name" value="HisKA"/>
    <property type="match status" value="1"/>
</dbReference>
<accession>A0A1L7GYF4</accession>
<dbReference type="FunFam" id="3.30.565.10:FF:000006">
    <property type="entry name" value="Sensor histidine kinase WalK"/>
    <property type="match status" value="1"/>
</dbReference>